<dbReference type="AlphaFoldDB" id="A0A0F9BLF4"/>
<gene>
    <name evidence="3" type="ORF">LCGC14_2432990</name>
</gene>
<evidence type="ECO:0000256" key="1">
    <source>
        <dbReference type="SAM" id="MobiDB-lite"/>
    </source>
</evidence>
<evidence type="ECO:0000256" key="2">
    <source>
        <dbReference type="SAM" id="Phobius"/>
    </source>
</evidence>
<keyword evidence="2" id="KW-1133">Transmembrane helix</keyword>
<organism evidence="3">
    <name type="scientific">marine sediment metagenome</name>
    <dbReference type="NCBI Taxonomy" id="412755"/>
    <lineage>
        <taxon>unclassified sequences</taxon>
        <taxon>metagenomes</taxon>
        <taxon>ecological metagenomes</taxon>
    </lineage>
</organism>
<accession>A0A0F9BLF4</accession>
<protein>
    <submittedName>
        <fullName evidence="3">Uncharacterized protein</fullName>
    </submittedName>
</protein>
<sequence length="201" mass="20173">ADTTATVADTTATNVNIFSIIANTVAKIANAAAAAAKAVAGVPFIGPILAIAAAASIITGLKYLISGFDVRANDITAFGWGQDAGNSFMSGFASVTSAPGFGEAVIGNMKGGPGAIPGGGATGGGAIVIHQTIELNNAIFTDTAQISELSEQMESASYEGLSRAVFRPARQTGGPSESFRAPTSRRPRDLKTERAGIGGLV</sequence>
<evidence type="ECO:0000313" key="3">
    <source>
        <dbReference type="EMBL" id="KKL22685.1"/>
    </source>
</evidence>
<feature type="region of interest" description="Disordered" evidence="1">
    <location>
        <begin position="167"/>
        <end position="201"/>
    </location>
</feature>
<name>A0A0F9BLF4_9ZZZZ</name>
<keyword evidence="2" id="KW-0472">Membrane</keyword>
<comment type="caution">
    <text evidence="3">The sequence shown here is derived from an EMBL/GenBank/DDBJ whole genome shotgun (WGS) entry which is preliminary data.</text>
</comment>
<feature type="transmembrane region" description="Helical" evidence="2">
    <location>
        <begin position="44"/>
        <end position="65"/>
    </location>
</feature>
<keyword evidence="2" id="KW-0812">Transmembrane</keyword>
<dbReference type="EMBL" id="LAZR01037257">
    <property type="protein sequence ID" value="KKL22685.1"/>
    <property type="molecule type" value="Genomic_DNA"/>
</dbReference>
<feature type="non-terminal residue" evidence="3">
    <location>
        <position position="1"/>
    </location>
</feature>
<proteinExistence type="predicted"/>
<reference evidence="3" key="1">
    <citation type="journal article" date="2015" name="Nature">
        <title>Complex archaea that bridge the gap between prokaryotes and eukaryotes.</title>
        <authorList>
            <person name="Spang A."/>
            <person name="Saw J.H."/>
            <person name="Jorgensen S.L."/>
            <person name="Zaremba-Niedzwiedzka K."/>
            <person name="Martijn J."/>
            <person name="Lind A.E."/>
            <person name="van Eijk R."/>
            <person name="Schleper C."/>
            <person name="Guy L."/>
            <person name="Ettema T.J."/>
        </authorList>
    </citation>
    <scope>NUCLEOTIDE SEQUENCE</scope>
</reference>